<dbReference type="OrthoDB" id="688187at2759"/>
<dbReference type="Gramene" id="TraesCS2B03G1145600.1">
    <property type="protein sequence ID" value="TraesCS2B03G1145600.1.CDS1"/>
    <property type="gene ID" value="TraesCS2B03G1145600"/>
</dbReference>
<evidence type="ECO:0000313" key="2">
    <source>
        <dbReference type="Proteomes" id="UP000019116"/>
    </source>
</evidence>
<sequence>MGISDWWDSLTTNLPKNDRRRQSGRFLYTIWNIWKERNRRIFNGTRLTHLEVAAIAFEDIKQRSLAFGRAQVAAGIG</sequence>
<keyword evidence="2" id="KW-1185">Reference proteome</keyword>
<proteinExistence type="predicted"/>
<reference evidence="1" key="1">
    <citation type="submission" date="2018-08" db="EMBL/GenBank/DDBJ databases">
        <authorList>
            <person name="Rossello M."/>
        </authorList>
    </citation>
    <scope>NUCLEOTIDE SEQUENCE [LARGE SCALE GENOMIC DNA]</scope>
    <source>
        <strain evidence="1">cv. Chinese Spring</strain>
    </source>
</reference>
<dbReference type="Proteomes" id="UP000019116">
    <property type="component" value="Chromosome 2B"/>
</dbReference>
<accession>A0A3B6CBX6</accession>
<dbReference type="AlphaFoldDB" id="A0A3B6CBX6"/>
<dbReference type="Gramene" id="TraesROB_scaffold_013495_01G000200.1">
    <property type="protein sequence ID" value="TraesROB_scaffold_013495_01G000200.1"/>
    <property type="gene ID" value="TraesROB_scaffold_013495_01G000200"/>
</dbReference>
<name>A0A3B6CBX6_WHEAT</name>
<dbReference type="OMA" id="LIYTAWN"/>
<organism evidence="1">
    <name type="scientific">Triticum aestivum</name>
    <name type="common">Wheat</name>
    <dbReference type="NCBI Taxonomy" id="4565"/>
    <lineage>
        <taxon>Eukaryota</taxon>
        <taxon>Viridiplantae</taxon>
        <taxon>Streptophyta</taxon>
        <taxon>Embryophyta</taxon>
        <taxon>Tracheophyta</taxon>
        <taxon>Spermatophyta</taxon>
        <taxon>Magnoliopsida</taxon>
        <taxon>Liliopsida</taxon>
        <taxon>Poales</taxon>
        <taxon>Poaceae</taxon>
        <taxon>BOP clade</taxon>
        <taxon>Pooideae</taxon>
        <taxon>Triticodae</taxon>
        <taxon>Triticeae</taxon>
        <taxon>Triticinae</taxon>
        <taxon>Triticum</taxon>
    </lineage>
</organism>
<dbReference type="Gramene" id="TraesCS2B02G451200.1">
    <property type="protein sequence ID" value="TraesCS2B02G451200.1.cds1"/>
    <property type="gene ID" value="TraesCS2B02G451200"/>
</dbReference>
<dbReference type="Gramene" id="TraesCLE_scaffold_106394_01G000100.1">
    <property type="protein sequence ID" value="TraesCLE_scaffold_106394_01G000100.1"/>
    <property type="gene ID" value="TraesCLE_scaffold_106394_01G000100"/>
</dbReference>
<dbReference type="EnsemblPlants" id="TraesCS2B02G451200.1">
    <property type="protein sequence ID" value="TraesCS2B02G451200.1.cds1"/>
    <property type="gene ID" value="TraesCS2B02G451200"/>
</dbReference>
<dbReference type="Gramene" id="TraesWEE_scaffold_145478_01G000200.1">
    <property type="protein sequence ID" value="TraesWEE_scaffold_145478_01G000200.1"/>
    <property type="gene ID" value="TraesWEE_scaffold_145478_01G000200"/>
</dbReference>
<reference evidence="1" key="2">
    <citation type="submission" date="2018-10" db="UniProtKB">
        <authorList>
            <consortium name="EnsemblPlants"/>
        </authorList>
    </citation>
    <scope>IDENTIFICATION</scope>
</reference>
<dbReference type="STRING" id="4565.A0A3B6CBX6"/>
<evidence type="ECO:0000313" key="1">
    <source>
        <dbReference type="EnsemblPlants" id="TraesCS2B02G451200.1.cds1"/>
    </source>
</evidence>
<protein>
    <submittedName>
        <fullName evidence="1">Uncharacterized protein</fullName>
    </submittedName>
</protein>